<dbReference type="AlphaFoldDB" id="A0A8S4R2C4"/>
<evidence type="ECO:0000313" key="2">
    <source>
        <dbReference type="Proteomes" id="UP000838756"/>
    </source>
</evidence>
<comment type="caution">
    <text evidence="1">The sequence shown here is derived from an EMBL/GenBank/DDBJ whole genome shotgun (WGS) entry which is preliminary data.</text>
</comment>
<dbReference type="PANTHER" id="PTHR15735">
    <property type="entry name" value="FCH AND DOUBLE SH3 DOMAINS PROTEIN"/>
    <property type="match status" value="1"/>
</dbReference>
<reference evidence="1" key="1">
    <citation type="submission" date="2022-03" db="EMBL/GenBank/DDBJ databases">
        <authorList>
            <person name="Lindestad O."/>
        </authorList>
    </citation>
    <scope>NUCLEOTIDE SEQUENCE</scope>
</reference>
<dbReference type="Gene3D" id="1.20.1270.60">
    <property type="entry name" value="Arfaptin homology (AH) domain/BAR domain"/>
    <property type="match status" value="1"/>
</dbReference>
<protein>
    <submittedName>
        <fullName evidence="1">Jg27239 protein</fullName>
    </submittedName>
</protein>
<dbReference type="EMBL" id="CAKXAJ010024361">
    <property type="protein sequence ID" value="CAH2228608.1"/>
    <property type="molecule type" value="Genomic_DNA"/>
</dbReference>
<dbReference type="Proteomes" id="UP000838756">
    <property type="component" value="Unassembled WGS sequence"/>
</dbReference>
<gene>
    <name evidence="1" type="primary">jg27239</name>
    <name evidence="1" type="ORF">PAEG_LOCUS8405</name>
</gene>
<organism evidence="1 2">
    <name type="scientific">Pararge aegeria aegeria</name>
    <dbReference type="NCBI Taxonomy" id="348720"/>
    <lineage>
        <taxon>Eukaryota</taxon>
        <taxon>Metazoa</taxon>
        <taxon>Ecdysozoa</taxon>
        <taxon>Arthropoda</taxon>
        <taxon>Hexapoda</taxon>
        <taxon>Insecta</taxon>
        <taxon>Pterygota</taxon>
        <taxon>Neoptera</taxon>
        <taxon>Endopterygota</taxon>
        <taxon>Lepidoptera</taxon>
        <taxon>Glossata</taxon>
        <taxon>Ditrysia</taxon>
        <taxon>Papilionoidea</taxon>
        <taxon>Nymphalidae</taxon>
        <taxon>Satyrinae</taxon>
        <taxon>Satyrini</taxon>
        <taxon>Parargina</taxon>
        <taxon>Pararge</taxon>
    </lineage>
</organism>
<proteinExistence type="predicted"/>
<dbReference type="PANTHER" id="PTHR15735:SF12">
    <property type="entry name" value="CDC42-INTERACTING PROTEIN 4, ISOFORM B"/>
    <property type="match status" value="1"/>
</dbReference>
<keyword evidence="2" id="KW-1185">Reference proteome</keyword>
<evidence type="ECO:0000313" key="1">
    <source>
        <dbReference type="EMBL" id="CAH2228608.1"/>
    </source>
</evidence>
<accession>A0A8S4R2C4</accession>
<dbReference type="OrthoDB" id="6917125at2759"/>
<dbReference type="SUPFAM" id="SSF103657">
    <property type="entry name" value="BAR/IMD domain-like"/>
    <property type="match status" value="1"/>
</dbReference>
<dbReference type="InterPro" id="IPR027267">
    <property type="entry name" value="AH/BAR_dom_sf"/>
</dbReference>
<sequence length="109" mass="11914">MLSSVDVERKVFPIIIQCLDGMEHAAKSINEKEDTQLVIERYKSGFVPPEDFRFEAATGADATDSATTHATHNHLTAARGTVSGNRIKKRGGLLSIFSSNKVTLLNLVK</sequence>
<name>A0A8S4R2C4_9NEOP</name>